<evidence type="ECO:0000313" key="1">
    <source>
        <dbReference type="EMBL" id="MFC0261754.1"/>
    </source>
</evidence>
<sequence length="144" mass="16418">MHKCHSYLFILGWLLFNSCAQKDSSQTTLAVQYPNEDAPLALLMREVFLDLEEIKFSVEQGENIKSYLKRHKEILVAHPTNPAVKTATFEMMGNAYLESLKRLEESPKSQLSENYKVLISSCLGCHQQYCPGPIKRIQLLNLGD</sequence>
<reference evidence="1 2" key="1">
    <citation type="submission" date="2024-09" db="EMBL/GenBank/DDBJ databases">
        <authorList>
            <person name="Sun Q."/>
            <person name="Mori K."/>
        </authorList>
    </citation>
    <scope>NUCLEOTIDE SEQUENCE [LARGE SCALE GENOMIC DNA]</scope>
    <source>
        <strain evidence="1 2">CCM 7650</strain>
    </source>
</reference>
<proteinExistence type="predicted"/>
<dbReference type="RefSeq" id="WP_382386197.1">
    <property type="nucleotide sequence ID" value="NZ_JBHLWI010000007.1"/>
</dbReference>
<comment type="caution">
    <text evidence="1">The sequence shown here is derived from an EMBL/GenBank/DDBJ whole genome shotgun (WGS) entry which is preliminary data.</text>
</comment>
<accession>A0ABV6FPH1</accession>
<name>A0ABV6FPH1_9BACT</name>
<evidence type="ECO:0008006" key="3">
    <source>
        <dbReference type="Google" id="ProtNLM"/>
    </source>
</evidence>
<organism evidence="1 2">
    <name type="scientific">Fontibacter flavus</name>
    <dbReference type="NCBI Taxonomy" id="654838"/>
    <lineage>
        <taxon>Bacteria</taxon>
        <taxon>Pseudomonadati</taxon>
        <taxon>Bacteroidota</taxon>
        <taxon>Cytophagia</taxon>
        <taxon>Cytophagales</taxon>
        <taxon>Cyclobacteriaceae</taxon>
        <taxon>Fontibacter</taxon>
    </lineage>
</organism>
<protein>
    <recommendedName>
        <fullName evidence="3">Cytochrome C</fullName>
    </recommendedName>
</protein>
<dbReference type="Proteomes" id="UP001589797">
    <property type="component" value="Unassembled WGS sequence"/>
</dbReference>
<dbReference type="EMBL" id="JBHLWI010000007">
    <property type="protein sequence ID" value="MFC0261754.1"/>
    <property type="molecule type" value="Genomic_DNA"/>
</dbReference>
<gene>
    <name evidence="1" type="ORF">ACFFIP_03610</name>
</gene>
<evidence type="ECO:0000313" key="2">
    <source>
        <dbReference type="Proteomes" id="UP001589797"/>
    </source>
</evidence>
<keyword evidence="2" id="KW-1185">Reference proteome</keyword>